<feature type="compositionally biased region" description="Basic and acidic residues" evidence="1">
    <location>
        <begin position="158"/>
        <end position="176"/>
    </location>
</feature>
<feature type="region of interest" description="Disordered" evidence="1">
    <location>
        <begin position="133"/>
        <end position="178"/>
    </location>
</feature>
<sequence length="240" mass="28101">MEARYRTACNGDKQEREQVTGPDRASTVNKLGQSWHGQRRTHDQNPYRQTNNGADFQEGREVITRGQQQPHRQHGGDKTVAHQHPGQLYAGKVKVRCPGRAFRYPAAGNNGKHQEYQTNNRHFTNAARAQIAQVNPHKNRQRDSERYGVSSPRAVGQRFHDNHRQYREDNHHDHKTGYQRNNTRRWAHLFFHQFAKGTTIATGRNKQHHEVLHRPCQYHPGEQPDHTRQIAHLRRQHRSN</sequence>
<name>A0A645ERA4_9ZZZZ</name>
<reference evidence="2" key="1">
    <citation type="submission" date="2019-08" db="EMBL/GenBank/DDBJ databases">
        <authorList>
            <person name="Kucharzyk K."/>
            <person name="Murdoch R.W."/>
            <person name="Higgins S."/>
            <person name="Loffler F."/>
        </authorList>
    </citation>
    <scope>NUCLEOTIDE SEQUENCE</scope>
</reference>
<comment type="caution">
    <text evidence="2">The sequence shown here is derived from an EMBL/GenBank/DDBJ whole genome shotgun (WGS) entry which is preliminary data.</text>
</comment>
<protein>
    <submittedName>
        <fullName evidence="2">Uncharacterized protein</fullName>
    </submittedName>
</protein>
<evidence type="ECO:0000256" key="1">
    <source>
        <dbReference type="SAM" id="MobiDB-lite"/>
    </source>
</evidence>
<proteinExistence type="predicted"/>
<evidence type="ECO:0000313" key="2">
    <source>
        <dbReference type="EMBL" id="MPN04367.1"/>
    </source>
</evidence>
<organism evidence="2">
    <name type="scientific">bioreactor metagenome</name>
    <dbReference type="NCBI Taxonomy" id="1076179"/>
    <lineage>
        <taxon>unclassified sequences</taxon>
        <taxon>metagenomes</taxon>
        <taxon>ecological metagenomes</taxon>
    </lineage>
</organism>
<gene>
    <name evidence="2" type="ORF">SDC9_151604</name>
</gene>
<feature type="compositionally biased region" description="Polar residues" evidence="1">
    <location>
        <begin position="26"/>
        <end position="36"/>
    </location>
</feature>
<feature type="region of interest" description="Disordered" evidence="1">
    <location>
        <begin position="1"/>
        <end position="56"/>
    </location>
</feature>
<accession>A0A645ERA4</accession>
<dbReference type="AlphaFoldDB" id="A0A645ERA4"/>
<dbReference type="EMBL" id="VSSQ01050281">
    <property type="protein sequence ID" value="MPN04367.1"/>
    <property type="molecule type" value="Genomic_DNA"/>
</dbReference>